<protein>
    <submittedName>
        <fullName evidence="3">Uncharacterized protein</fullName>
    </submittedName>
</protein>
<dbReference type="EMBL" id="LR796204">
    <property type="protein sequence ID" value="CAB4127109.1"/>
    <property type="molecule type" value="Genomic_DNA"/>
</dbReference>
<sequence>MLPDYYRKLLATIVRPKQGSFYTGTANRELDEVIAEIKEAVPHLYHTEESLKERVFFDEPYSPPHHTPRKGFVHPYVKPRR</sequence>
<accession>A0A6J5LM81</accession>
<evidence type="ECO:0000313" key="2">
    <source>
        <dbReference type="EMBL" id="CAB4127109.1"/>
    </source>
</evidence>
<gene>
    <name evidence="3" type="ORF">UFOVP254_6</name>
    <name evidence="2" type="ORF">UFOVP76_47</name>
</gene>
<feature type="compositionally biased region" description="Basic residues" evidence="1">
    <location>
        <begin position="66"/>
        <end position="81"/>
    </location>
</feature>
<organism evidence="3">
    <name type="scientific">uncultured Caudovirales phage</name>
    <dbReference type="NCBI Taxonomy" id="2100421"/>
    <lineage>
        <taxon>Viruses</taxon>
        <taxon>Duplodnaviria</taxon>
        <taxon>Heunggongvirae</taxon>
        <taxon>Uroviricota</taxon>
        <taxon>Caudoviricetes</taxon>
        <taxon>Peduoviridae</taxon>
        <taxon>Maltschvirus</taxon>
        <taxon>Maltschvirus maltsch</taxon>
    </lineage>
</organism>
<proteinExistence type="predicted"/>
<dbReference type="EMBL" id="LR796269">
    <property type="protein sequence ID" value="CAB4132859.1"/>
    <property type="molecule type" value="Genomic_DNA"/>
</dbReference>
<feature type="region of interest" description="Disordered" evidence="1">
    <location>
        <begin position="59"/>
        <end position="81"/>
    </location>
</feature>
<evidence type="ECO:0000313" key="3">
    <source>
        <dbReference type="EMBL" id="CAB4132859.1"/>
    </source>
</evidence>
<name>A0A6J5LM81_9CAUD</name>
<evidence type="ECO:0000256" key="1">
    <source>
        <dbReference type="SAM" id="MobiDB-lite"/>
    </source>
</evidence>
<reference evidence="3" key="1">
    <citation type="submission" date="2020-04" db="EMBL/GenBank/DDBJ databases">
        <authorList>
            <person name="Chiriac C."/>
            <person name="Salcher M."/>
            <person name="Ghai R."/>
            <person name="Kavagutti S V."/>
        </authorList>
    </citation>
    <scope>NUCLEOTIDE SEQUENCE</scope>
</reference>